<organism evidence="2 3">
    <name type="scientific">Sphaerisporangium melleum</name>
    <dbReference type="NCBI Taxonomy" id="321316"/>
    <lineage>
        <taxon>Bacteria</taxon>
        <taxon>Bacillati</taxon>
        <taxon>Actinomycetota</taxon>
        <taxon>Actinomycetes</taxon>
        <taxon>Streptosporangiales</taxon>
        <taxon>Streptosporangiaceae</taxon>
        <taxon>Sphaerisporangium</taxon>
    </lineage>
</organism>
<proteinExistence type="predicted"/>
<reference evidence="2" key="2">
    <citation type="submission" date="2020-09" db="EMBL/GenBank/DDBJ databases">
        <authorList>
            <person name="Sun Q."/>
            <person name="Ohkuma M."/>
        </authorList>
    </citation>
    <scope>NUCLEOTIDE SEQUENCE</scope>
    <source>
        <strain evidence="2">JCM 13064</strain>
    </source>
</reference>
<evidence type="ECO:0000256" key="1">
    <source>
        <dbReference type="SAM" id="MobiDB-lite"/>
    </source>
</evidence>
<comment type="caution">
    <text evidence="2">The sequence shown here is derived from an EMBL/GenBank/DDBJ whole genome shotgun (WGS) entry which is preliminary data.</text>
</comment>
<dbReference type="EMBL" id="BMNT01000002">
    <property type="protein sequence ID" value="GGK65153.1"/>
    <property type="molecule type" value="Genomic_DNA"/>
</dbReference>
<sequence>MLPSLRQAIDGRHNPQRMDHGQVFLWCTSGGFPVTNRWVMAFLMFAVTVAGCAAPAATGARPHSGDSATSSQGVASPADVGPATASMWYGTVENADLGVTVQPAFFDLFGSWAMRPGKAPPARFDDPDRQKYQPFMAARATPVELVSFLLRVKAGELPLEVQDIQAVVSRRNGPLPPSDVIVPLALGGPDLGGELPKTVILRLDEPNAYAWTPKADEVSVEGLTPVRRFRQAGYPIPDLQDGTFLMYAVTQKCGLCQWHLLLHYEINGVAHKIRVPGAGREFLLASYPRVRQVYTADGQDEVGIVFKSSPLMCGATLTDCGRVRHPSLLGRQPDGTMLRR</sequence>
<name>A0A917QRR6_9ACTN</name>
<reference evidence="2" key="1">
    <citation type="journal article" date="2014" name="Int. J. Syst. Evol. Microbiol.">
        <title>Complete genome sequence of Corynebacterium casei LMG S-19264T (=DSM 44701T), isolated from a smear-ripened cheese.</title>
        <authorList>
            <consortium name="US DOE Joint Genome Institute (JGI-PGF)"/>
            <person name="Walter F."/>
            <person name="Albersmeier A."/>
            <person name="Kalinowski J."/>
            <person name="Ruckert C."/>
        </authorList>
    </citation>
    <scope>NUCLEOTIDE SEQUENCE</scope>
    <source>
        <strain evidence="2">JCM 13064</strain>
    </source>
</reference>
<evidence type="ECO:0000313" key="2">
    <source>
        <dbReference type="EMBL" id="GGK65153.1"/>
    </source>
</evidence>
<protein>
    <submittedName>
        <fullName evidence="2">Uncharacterized protein</fullName>
    </submittedName>
</protein>
<gene>
    <name evidence="2" type="ORF">GCM10007964_05260</name>
</gene>
<feature type="region of interest" description="Disordered" evidence="1">
    <location>
        <begin position="58"/>
        <end position="77"/>
    </location>
</feature>
<keyword evidence="3" id="KW-1185">Reference proteome</keyword>
<dbReference type="Proteomes" id="UP000645217">
    <property type="component" value="Unassembled WGS sequence"/>
</dbReference>
<accession>A0A917QRR6</accession>
<evidence type="ECO:0000313" key="3">
    <source>
        <dbReference type="Proteomes" id="UP000645217"/>
    </source>
</evidence>
<dbReference type="AlphaFoldDB" id="A0A917QRR6"/>